<dbReference type="EMBL" id="FR824164">
    <property type="protein sequence ID" value="CCA21322.1"/>
    <property type="molecule type" value="Genomic_DNA"/>
</dbReference>
<dbReference type="AlphaFoldDB" id="F0WJ75"/>
<sequence length="79" mass="9200">MPARARIYCQRHFRGFVLPTIHSTRFEVSSFSLTNHITCLSHVTSTTEFIYDTPSNTTHNSGHAQFEDIRATMRRIWKS</sequence>
<proteinExistence type="predicted"/>
<organism evidence="1">
    <name type="scientific">Albugo laibachii Nc14</name>
    <dbReference type="NCBI Taxonomy" id="890382"/>
    <lineage>
        <taxon>Eukaryota</taxon>
        <taxon>Sar</taxon>
        <taxon>Stramenopiles</taxon>
        <taxon>Oomycota</taxon>
        <taxon>Peronosporomycetes</taxon>
        <taxon>Albuginales</taxon>
        <taxon>Albuginaceae</taxon>
        <taxon>Albugo</taxon>
    </lineage>
</organism>
<accession>F0WJ75</accession>
<gene>
    <name evidence="1" type="primary">AlNc14C119G6607</name>
    <name evidence="1" type="ORF">ALNC14_074650</name>
</gene>
<protein>
    <submittedName>
        <fullName evidence="1">AlNc14C119G6607 protein</fullName>
    </submittedName>
</protein>
<reference evidence="1" key="1">
    <citation type="journal article" date="2011" name="PLoS Biol.">
        <title>Gene gain and loss during evolution of obligate parasitism in the white rust pathogen of Arabidopsis thaliana.</title>
        <authorList>
            <person name="Kemen E."/>
            <person name="Gardiner A."/>
            <person name="Schultz-Larsen T."/>
            <person name="Kemen A.C."/>
            <person name="Balmuth A.L."/>
            <person name="Robert-Seilaniantz A."/>
            <person name="Bailey K."/>
            <person name="Holub E."/>
            <person name="Studholme D.J."/>
            <person name="Maclean D."/>
            <person name="Jones J.D."/>
        </authorList>
    </citation>
    <scope>NUCLEOTIDE SEQUENCE</scope>
</reference>
<name>F0WJ75_9STRA</name>
<dbReference type="HOGENOM" id="CLU_2611006_0_0_1"/>
<reference evidence="1" key="2">
    <citation type="submission" date="2011-02" db="EMBL/GenBank/DDBJ databases">
        <authorList>
            <person name="MacLean D."/>
        </authorList>
    </citation>
    <scope>NUCLEOTIDE SEQUENCE</scope>
</reference>
<evidence type="ECO:0000313" key="1">
    <source>
        <dbReference type="EMBL" id="CCA21322.1"/>
    </source>
</evidence>